<keyword evidence="3 5" id="KW-1133">Transmembrane helix</keyword>
<dbReference type="InterPro" id="IPR012551">
    <property type="entry name" value="DUF1707_SHOCT-like"/>
</dbReference>
<gene>
    <name evidence="8" type="ORF">LX15_005003</name>
</gene>
<dbReference type="EMBL" id="JAMTCP010000039">
    <property type="protein sequence ID" value="MCP2261282.1"/>
    <property type="molecule type" value="Genomic_DNA"/>
</dbReference>
<sequence length="132" mass="13967">MHEYEDRVGRASAARTLSELRPLFADLPPPHPPALGPSMPMTMPPPPVVAAPPMVPMAGYEMSSKSKLAAGLLQILLPFGVGRFYTGHVGIGLAQLIVTFVTCGAGALWPFIDGIVLLINGGTDSHGRRLLE</sequence>
<keyword evidence="9" id="KW-1185">Reference proteome</keyword>
<organism evidence="8 9">
    <name type="scientific">Streptoalloteichus tenebrarius (strain ATCC 17920 / DSM 40477 / JCM 4838 / CBS 697.72 / NBRC 16177 / NCIMB 11028 / NRRL B-12390 / A12253. 1 / ISP 5477)</name>
    <name type="common">Streptomyces tenebrarius</name>
    <dbReference type="NCBI Taxonomy" id="1933"/>
    <lineage>
        <taxon>Bacteria</taxon>
        <taxon>Bacillati</taxon>
        <taxon>Actinomycetota</taxon>
        <taxon>Actinomycetes</taxon>
        <taxon>Pseudonocardiales</taxon>
        <taxon>Pseudonocardiaceae</taxon>
        <taxon>Streptoalloteichus</taxon>
    </lineage>
</organism>
<evidence type="ECO:0000259" key="6">
    <source>
        <dbReference type="Pfam" id="PF05154"/>
    </source>
</evidence>
<dbReference type="Proteomes" id="UP001205311">
    <property type="component" value="Unassembled WGS sequence"/>
</dbReference>
<feature type="domain" description="TM2" evidence="6">
    <location>
        <begin position="64"/>
        <end position="115"/>
    </location>
</feature>
<name>A0ABT1I0G3_STRSD</name>
<evidence type="ECO:0000259" key="7">
    <source>
        <dbReference type="Pfam" id="PF08044"/>
    </source>
</evidence>
<feature type="transmembrane region" description="Helical" evidence="5">
    <location>
        <begin position="68"/>
        <end position="86"/>
    </location>
</feature>
<evidence type="ECO:0000256" key="5">
    <source>
        <dbReference type="SAM" id="Phobius"/>
    </source>
</evidence>
<protein>
    <recommendedName>
        <fullName evidence="10">TM2 domain-containing protein</fullName>
    </recommendedName>
</protein>
<evidence type="ECO:0000256" key="2">
    <source>
        <dbReference type="ARBA" id="ARBA00022692"/>
    </source>
</evidence>
<evidence type="ECO:0000256" key="3">
    <source>
        <dbReference type="ARBA" id="ARBA00022989"/>
    </source>
</evidence>
<reference evidence="8 9" key="1">
    <citation type="submission" date="2022-06" db="EMBL/GenBank/DDBJ databases">
        <title>Genomic Encyclopedia of Archaeal and Bacterial Type Strains, Phase II (KMG-II): from individual species to whole genera.</title>
        <authorList>
            <person name="Goeker M."/>
        </authorList>
    </citation>
    <scope>NUCLEOTIDE SEQUENCE [LARGE SCALE GENOMIC DNA]</scope>
    <source>
        <strain evidence="8 9">DSM 40477</strain>
    </source>
</reference>
<keyword evidence="2 5" id="KW-0812">Transmembrane</keyword>
<feature type="domain" description="DUF1707" evidence="7">
    <location>
        <begin position="1"/>
        <end position="28"/>
    </location>
</feature>
<evidence type="ECO:0000256" key="1">
    <source>
        <dbReference type="ARBA" id="ARBA00004141"/>
    </source>
</evidence>
<keyword evidence="4 5" id="KW-0472">Membrane</keyword>
<evidence type="ECO:0000256" key="4">
    <source>
        <dbReference type="ARBA" id="ARBA00023136"/>
    </source>
</evidence>
<proteinExistence type="predicted"/>
<comment type="subcellular location">
    <subcellularLocation>
        <location evidence="1">Membrane</location>
        <topology evidence="1">Multi-pass membrane protein</topology>
    </subcellularLocation>
</comment>
<evidence type="ECO:0000313" key="9">
    <source>
        <dbReference type="Proteomes" id="UP001205311"/>
    </source>
</evidence>
<feature type="transmembrane region" description="Helical" evidence="5">
    <location>
        <begin position="92"/>
        <end position="119"/>
    </location>
</feature>
<evidence type="ECO:0000313" key="8">
    <source>
        <dbReference type="EMBL" id="MCP2261282.1"/>
    </source>
</evidence>
<dbReference type="InterPro" id="IPR007829">
    <property type="entry name" value="TM2"/>
</dbReference>
<accession>A0ABT1I0G3</accession>
<dbReference type="Pfam" id="PF08044">
    <property type="entry name" value="DUF1707"/>
    <property type="match status" value="1"/>
</dbReference>
<evidence type="ECO:0008006" key="10">
    <source>
        <dbReference type="Google" id="ProtNLM"/>
    </source>
</evidence>
<dbReference type="Pfam" id="PF05154">
    <property type="entry name" value="TM2"/>
    <property type="match status" value="1"/>
</dbReference>
<comment type="caution">
    <text evidence="8">The sequence shown here is derived from an EMBL/GenBank/DDBJ whole genome shotgun (WGS) entry which is preliminary data.</text>
</comment>